<dbReference type="EMBL" id="JAACXV010000078">
    <property type="protein sequence ID" value="KAF7284383.1"/>
    <property type="molecule type" value="Genomic_DNA"/>
</dbReference>
<keyword evidence="3" id="KW-1185">Reference proteome</keyword>
<evidence type="ECO:0000313" key="3">
    <source>
        <dbReference type="Proteomes" id="UP000625711"/>
    </source>
</evidence>
<organism evidence="2 3">
    <name type="scientific">Rhynchophorus ferrugineus</name>
    <name type="common">Red palm weevil</name>
    <name type="synonym">Curculio ferrugineus</name>
    <dbReference type="NCBI Taxonomy" id="354439"/>
    <lineage>
        <taxon>Eukaryota</taxon>
        <taxon>Metazoa</taxon>
        <taxon>Ecdysozoa</taxon>
        <taxon>Arthropoda</taxon>
        <taxon>Hexapoda</taxon>
        <taxon>Insecta</taxon>
        <taxon>Pterygota</taxon>
        <taxon>Neoptera</taxon>
        <taxon>Endopterygota</taxon>
        <taxon>Coleoptera</taxon>
        <taxon>Polyphaga</taxon>
        <taxon>Cucujiformia</taxon>
        <taxon>Curculionidae</taxon>
        <taxon>Dryophthorinae</taxon>
        <taxon>Rhynchophorus</taxon>
    </lineage>
</organism>
<keyword evidence="1" id="KW-1133">Transmembrane helix</keyword>
<protein>
    <submittedName>
        <fullName evidence="2">Uncharacterized protein</fullName>
    </submittedName>
</protein>
<dbReference type="Proteomes" id="UP000625711">
    <property type="component" value="Unassembled WGS sequence"/>
</dbReference>
<dbReference type="AlphaFoldDB" id="A0A834MI03"/>
<reference evidence="2" key="1">
    <citation type="submission" date="2020-08" db="EMBL/GenBank/DDBJ databases">
        <title>Genome sequencing and assembly of the red palm weevil Rhynchophorus ferrugineus.</title>
        <authorList>
            <person name="Dias G.B."/>
            <person name="Bergman C.M."/>
            <person name="Manee M."/>
        </authorList>
    </citation>
    <scope>NUCLEOTIDE SEQUENCE</scope>
    <source>
        <strain evidence="2">AA-2017</strain>
        <tissue evidence="2">Whole larva</tissue>
    </source>
</reference>
<keyword evidence="1" id="KW-0472">Membrane</keyword>
<accession>A0A834MI03</accession>
<gene>
    <name evidence="2" type="ORF">GWI33_022170</name>
</gene>
<evidence type="ECO:0000313" key="2">
    <source>
        <dbReference type="EMBL" id="KAF7284383.1"/>
    </source>
</evidence>
<evidence type="ECO:0000256" key="1">
    <source>
        <dbReference type="SAM" id="Phobius"/>
    </source>
</evidence>
<name>A0A834MI03_RHYFE</name>
<sequence length="77" mass="9030">MLTRYRNLSKKTRFRRRVFRGDLCVATVDYVLMAPFQLPFAPGTYITESETTTTNLLYVILNLYLNPFGYNLLEATR</sequence>
<proteinExistence type="predicted"/>
<keyword evidence="1" id="KW-0812">Transmembrane</keyword>
<comment type="caution">
    <text evidence="2">The sequence shown here is derived from an EMBL/GenBank/DDBJ whole genome shotgun (WGS) entry which is preliminary data.</text>
</comment>
<feature type="transmembrane region" description="Helical" evidence="1">
    <location>
        <begin position="21"/>
        <end position="40"/>
    </location>
</feature>
<feature type="transmembrane region" description="Helical" evidence="1">
    <location>
        <begin position="55"/>
        <end position="73"/>
    </location>
</feature>